<evidence type="ECO:0000313" key="2">
    <source>
        <dbReference type="EMBL" id="MCH1626385.1"/>
    </source>
</evidence>
<dbReference type="AlphaFoldDB" id="A0AAW5E0E6"/>
<dbReference type="PANTHER" id="PTHR42951">
    <property type="entry name" value="METALLO-BETA-LACTAMASE DOMAIN-CONTAINING"/>
    <property type="match status" value="1"/>
</dbReference>
<dbReference type="Gene3D" id="3.60.15.10">
    <property type="entry name" value="Ribonuclease Z/Hydroxyacylglutathione hydrolase-like"/>
    <property type="match status" value="1"/>
</dbReference>
<dbReference type="SUPFAM" id="SSF56281">
    <property type="entry name" value="Metallo-hydrolase/oxidoreductase"/>
    <property type="match status" value="1"/>
</dbReference>
<keyword evidence="3" id="KW-1185">Reference proteome</keyword>
<feature type="domain" description="Metallo-beta-lactamase" evidence="1">
    <location>
        <begin position="36"/>
        <end position="244"/>
    </location>
</feature>
<dbReference type="CDD" id="cd07721">
    <property type="entry name" value="yflN-like_MBL-fold"/>
    <property type="match status" value="1"/>
</dbReference>
<protein>
    <submittedName>
        <fullName evidence="2">MBL fold metallo-hydrolase</fullName>
    </submittedName>
</protein>
<dbReference type="SMART" id="SM00849">
    <property type="entry name" value="Lactamase_B"/>
    <property type="match status" value="1"/>
</dbReference>
<accession>A0AAW5E0E6</accession>
<proteinExistence type="predicted"/>
<dbReference type="EMBL" id="JAKTTI010000022">
    <property type="protein sequence ID" value="MCH1626385.1"/>
    <property type="molecule type" value="Genomic_DNA"/>
</dbReference>
<organism evidence="2 3">
    <name type="scientific">Fredinandcohnia quinoae</name>
    <dbReference type="NCBI Taxonomy" id="2918902"/>
    <lineage>
        <taxon>Bacteria</taxon>
        <taxon>Bacillati</taxon>
        <taxon>Bacillota</taxon>
        <taxon>Bacilli</taxon>
        <taxon>Bacillales</taxon>
        <taxon>Bacillaceae</taxon>
        <taxon>Fredinandcohnia</taxon>
    </lineage>
</organism>
<dbReference type="Proteomes" id="UP001431131">
    <property type="component" value="Unassembled WGS sequence"/>
</dbReference>
<dbReference type="PANTHER" id="PTHR42951:SF17">
    <property type="entry name" value="METALLO-BETA-LACTAMASE DOMAIN-CONTAINING PROTEIN"/>
    <property type="match status" value="1"/>
</dbReference>
<reference evidence="2" key="1">
    <citation type="submission" date="2022-02" db="EMBL/GenBank/DDBJ databases">
        <title>Fredinandcohnia quinoae sp. nov. isolated from Chenopodium quinoa seeds.</title>
        <authorList>
            <person name="Saati-Santamaria Z."/>
            <person name="Flores-Felix J.D."/>
            <person name="Igual J.M."/>
            <person name="Velazquez E."/>
            <person name="Garcia-Fraile P."/>
            <person name="Martinez-Molina E."/>
        </authorList>
    </citation>
    <scope>NUCLEOTIDE SEQUENCE</scope>
    <source>
        <strain evidence="2">SECRCQ15</strain>
    </source>
</reference>
<dbReference type="InterPro" id="IPR036866">
    <property type="entry name" value="RibonucZ/Hydroxyglut_hydro"/>
</dbReference>
<dbReference type="RefSeq" id="WP_240256304.1">
    <property type="nucleotide sequence ID" value="NZ_JAKTTI010000022.1"/>
</dbReference>
<gene>
    <name evidence="2" type="ORF">MJG50_13685</name>
</gene>
<sequence>MENENTLEDNYLPVTSITSGIGQAILPDIFCLPIQIVNVCFVGTKDDWVLVDAGMPQSADDIIEAAKEQFGENTRPNAIILTHAHFDHVGAIEKLIEIWDIPVYAHMKEIPYLTGKANYPEGDPTVSSGLVAKMSPMFPNHGINIGSHVHVLPEDHSVPYMEGWAWTHTPGHTPGHVSFFREDDGALIVGDAFVTVKQESLFKVMVQKQEISGPPKYFTPDWVAAKQSVIKLEKLKPKIAVTGHGLPMSGEELTTALATLVRDFDDIALPKNSHFVN</sequence>
<dbReference type="InterPro" id="IPR001279">
    <property type="entry name" value="Metallo-B-lactamas"/>
</dbReference>
<evidence type="ECO:0000313" key="3">
    <source>
        <dbReference type="Proteomes" id="UP001431131"/>
    </source>
</evidence>
<name>A0AAW5E0E6_9BACI</name>
<dbReference type="InterPro" id="IPR050855">
    <property type="entry name" value="NDM-1-like"/>
</dbReference>
<comment type="caution">
    <text evidence="2">The sequence shown here is derived from an EMBL/GenBank/DDBJ whole genome shotgun (WGS) entry which is preliminary data.</text>
</comment>
<dbReference type="Pfam" id="PF00753">
    <property type="entry name" value="Lactamase_B"/>
    <property type="match status" value="1"/>
</dbReference>
<evidence type="ECO:0000259" key="1">
    <source>
        <dbReference type="SMART" id="SM00849"/>
    </source>
</evidence>